<keyword evidence="3" id="KW-0378">Hydrolase</keyword>
<accession>A0ABZ2L2K1</accession>
<feature type="chain" id="PRO_5045781580" evidence="5">
    <location>
        <begin position="24"/>
        <end position="847"/>
    </location>
</feature>
<keyword evidence="5" id="KW-0732">Signal</keyword>
<feature type="signal peptide" evidence="5">
    <location>
        <begin position="1"/>
        <end position="23"/>
    </location>
</feature>
<dbReference type="InterPro" id="IPR004635">
    <property type="entry name" value="Pept_S49_SppA"/>
</dbReference>
<dbReference type="NCBIfam" id="TIGR00706">
    <property type="entry name" value="SppA_dom"/>
    <property type="match status" value="1"/>
</dbReference>
<dbReference type="Gene3D" id="6.20.330.10">
    <property type="match status" value="1"/>
</dbReference>
<evidence type="ECO:0000256" key="3">
    <source>
        <dbReference type="ARBA" id="ARBA00022801"/>
    </source>
</evidence>
<comment type="similarity">
    <text evidence="1">Belongs to the peptidase S49 family.</text>
</comment>
<evidence type="ECO:0000256" key="2">
    <source>
        <dbReference type="ARBA" id="ARBA00022670"/>
    </source>
</evidence>
<keyword evidence="4" id="KW-0720">Serine protease</keyword>
<proteinExistence type="inferred from homology"/>
<evidence type="ECO:0000256" key="5">
    <source>
        <dbReference type="SAM" id="SignalP"/>
    </source>
</evidence>
<dbReference type="PANTHER" id="PTHR33209">
    <property type="entry name" value="PROTEASE 4"/>
    <property type="match status" value="1"/>
</dbReference>
<dbReference type="PANTHER" id="PTHR33209:SF1">
    <property type="entry name" value="PEPTIDASE S49 DOMAIN-CONTAINING PROTEIN"/>
    <property type="match status" value="1"/>
</dbReference>
<keyword evidence="2" id="KW-0645">Protease</keyword>
<protein>
    <submittedName>
        <fullName evidence="7">Signal peptide peptidase SppA</fullName>
    </submittedName>
</protein>
<dbReference type="CDD" id="cd07023">
    <property type="entry name" value="S49_Sppa_N_C"/>
    <property type="match status" value="1"/>
</dbReference>
<dbReference type="EMBL" id="CP089983">
    <property type="protein sequence ID" value="WXB04021.1"/>
    <property type="molecule type" value="Genomic_DNA"/>
</dbReference>
<sequence>MHYRLTALAVLVSALGLSTTSNAGEPMPTRADRLASPGRNAVSEDTAEAIARNPANLAYLPSWELRWTGIGCFDAPQRVGCGHAVGAATPLLLGLSTGLRVDHLQTPWQLGFPYNGEDMTWVTWALGYKLSDSLAFGLSIQHSYSGNAFLNDLTGLSAGVTYRPLRQLGIAIVANNFNGPATAPLGPNQQPILDANYVFGAALRPTGRREFELGFEMRYLAGSQQSDSSQWIPRATLGLDIPYIGRLRGDVEAAHLPYDARRGFVASAGLELAYGRLTAGGGVLLGNGLGNSDSVTGYGTFAISGYGTPGIPRLGSRSVSIRLESTPGPRTHIALLRKLWKIADDPTVDGVALVLRAEPATSYAHAEELADAVRVLRARKKKVLCSWEDNGAKALYVCANADRTVVNPAGGLRFAGLRTQYLYIKGMLDKLGIRADMLRVSDHKTAPEMFTNEHPSETAAHDHADLLNQYAAVFEKDVALGRKMSVPAVRDAIAKGPFVATEARDVHFADGFAFDDELDRVMSEMVGHATSLKEWEEGPKAAESFGPRGKIGLLLVDGDMVDGRSETIPLLDTKLVGSYTIAENIQSLKNDPTVRAVVLRIETGGGSSMSADVMWRELAQLAKKKPLIVSMGSSAASGGYYIATAGKTIYALPLTVTGSIGIFYGKADVSELLKKIGVNVETYKSAPRADAESFYRPFTDDERRALEVKVHQFYDKFLERVAEGRHMTKAEVDAVGQGRVWTGQQAIARKLVDKMGGLREALAEARALGGLPYDAPIRALPAPDPSLFERALKLAGFGRAQLMTLEGLPVQVRDVARALAPMVVFKGDIPMARMEWVPVEGEGHDED</sequence>
<dbReference type="InterPro" id="IPR047272">
    <property type="entry name" value="S49_SppA_C"/>
</dbReference>
<evidence type="ECO:0000313" key="7">
    <source>
        <dbReference type="EMBL" id="WXB04021.1"/>
    </source>
</evidence>
<dbReference type="InterPro" id="IPR002142">
    <property type="entry name" value="Peptidase_S49"/>
</dbReference>
<evidence type="ECO:0000256" key="1">
    <source>
        <dbReference type="ARBA" id="ARBA00008683"/>
    </source>
</evidence>
<name>A0ABZ2L2K1_9BACT</name>
<keyword evidence="8" id="KW-1185">Reference proteome</keyword>
<feature type="domain" description="Peptidase S49" evidence="6">
    <location>
        <begin position="620"/>
        <end position="768"/>
    </location>
</feature>
<dbReference type="InterPro" id="IPR029045">
    <property type="entry name" value="ClpP/crotonase-like_dom_sf"/>
</dbReference>
<dbReference type="RefSeq" id="WP_394833656.1">
    <property type="nucleotide sequence ID" value="NZ_CP089929.1"/>
</dbReference>
<reference evidence="7" key="1">
    <citation type="submission" date="2021-12" db="EMBL/GenBank/DDBJ databases">
        <title>Discovery of the Pendulisporaceae a myxobacterial family with distinct sporulation behavior and unique specialized metabolism.</title>
        <authorList>
            <person name="Garcia R."/>
            <person name="Popoff A."/>
            <person name="Bader C.D."/>
            <person name="Loehr J."/>
            <person name="Walesch S."/>
            <person name="Walt C."/>
            <person name="Boldt J."/>
            <person name="Bunk B."/>
            <person name="Haeckl F.J.F.P.J."/>
            <person name="Gunesch A.P."/>
            <person name="Birkelbach J."/>
            <person name="Nuebel U."/>
            <person name="Pietschmann T."/>
            <person name="Bach T."/>
            <person name="Mueller R."/>
        </authorList>
    </citation>
    <scope>NUCLEOTIDE SEQUENCE</scope>
    <source>
        <strain evidence="7">MSr11367</strain>
    </source>
</reference>
<dbReference type="Proteomes" id="UP001374803">
    <property type="component" value="Chromosome"/>
</dbReference>
<organism evidence="7 8">
    <name type="scientific">Pendulispora rubella</name>
    <dbReference type="NCBI Taxonomy" id="2741070"/>
    <lineage>
        <taxon>Bacteria</taxon>
        <taxon>Pseudomonadati</taxon>
        <taxon>Myxococcota</taxon>
        <taxon>Myxococcia</taxon>
        <taxon>Myxococcales</taxon>
        <taxon>Sorangiineae</taxon>
        <taxon>Pendulisporaceae</taxon>
        <taxon>Pendulispora</taxon>
    </lineage>
</organism>
<evidence type="ECO:0000256" key="4">
    <source>
        <dbReference type="ARBA" id="ARBA00022825"/>
    </source>
</evidence>
<gene>
    <name evidence="7" type="primary">sppA</name>
    <name evidence="7" type="ORF">LVJ94_44835</name>
</gene>
<evidence type="ECO:0000259" key="6">
    <source>
        <dbReference type="Pfam" id="PF01343"/>
    </source>
</evidence>
<dbReference type="Pfam" id="PF01343">
    <property type="entry name" value="Peptidase_S49"/>
    <property type="match status" value="2"/>
</dbReference>
<dbReference type="Gene3D" id="3.90.226.10">
    <property type="entry name" value="2-enoyl-CoA Hydratase, Chain A, domain 1"/>
    <property type="match status" value="2"/>
</dbReference>
<evidence type="ECO:0000313" key="8">
    <source>
        <dbReference type="Proteomes" id="UP001374803"/>
    </source>
</evidence>
<feature type="domain" description="Peptidase S49" evidence="6">
    <location>
        <begin position="377"/>
        <end position="524"/>
    </location>
</feature>
<dbReference type="SUPFAM" id="SSF52096">
    <property type="entry name" value="ClpP/crotonase"/>
    <property type="match status" value="2"/>
</dbReference>